<dbReference type="InterPro" id="IPR008145">
    <property type="entry name" value="GK/Ca_channel_bsu"/>
</dbReference>
<dbReference type="Gene3D" id="3.40.50.300">
    <property type="entry name" value="P-loop containing nucleotide triphosphate hydrolases"/>
    <property type="match status" value="1"/>
</dbReference>
<evidence type="ECO:0000313" key="11">
    <source>
        <dbReference type="Proteomes" id="UP000007796"/>
    </source>
</evidence>
<sequence>MAPPSDRRPIVISGPSGVGKGTLYNRLFERHPDAFCLSVSHTTRKPRPGEKDGVDYHYVTMEEFEKLIGQDAFVEHAKFGGNRYGTSKKTVADQTAKGRVVLLDIEMEGVKQIQDQKKKGNGWEARYIFIAPPSTATLEKRLRGRGTETEANVKKRLDQAKLELDYSKTPGVHDKIIINDDLDKAYKELEDYIFQQPAKSKK</sequence>
<organism evidence="11">
    <name type="scientific">Grosmannia clavigera (strain kw1407 / UAMH 11150)</name>
    <name type="common">Blue stain fungus</name>
    <name type="synonym">Graphiocladiella clavigera</name>
    <dbReference type="NCBI Taxonomy" id="655863"/>
    <lineage>
        <taxon>Eukaryota</taxon>
        <taxon>Fungi</taxon>
        <taxon>Dikarya</taxon>
        <taxon>Ascomycota</taxon>
        <taxon>Pezizomycotina</taxon>
        <taxon>Sordariomycetes</taxon>
        <taxon>Sordariomycetidae</taxon>
        <taxon>Ophiostomatales</taxon>
        <taxon>Ophiostomataceae</taxon>
        <taxon>Leptographium</taxon>
    </lineage>
</organism>
<keyword evidence="4" id="KW-0808">Transferase</keyword>
<evidence type="ECO:0000256" key="4">
    <source>
        <dbReference type="ARBA" id="ARBA00022679"/>
    </source>
</evidence>
<dbReference type="SMART" id="SM00072">
    <property type="entry name" value="GuKc"/>
    <property type="match status" value="1"/>
</dbReference>
<evidence type="ECO:0000256" key="6">
    <source>
        <dbReference type="ARBA" id="ARBA00022777"/>
    </source>
</evidence>
<evidence type="ECO:0000256" key="8">
    <source>
        <dbReference type="ARBA" id="ARBA00030128"/>
    </source>
</evidence>
<keyword evidence="11" id="KW-1185">Reference proteome</keyword>
<dbReference type="EMBL" id="GL629729">
    <property type="protein sequence ID" value="EFX06565.1"/>
    <property type="molecule type" value="Genomic_DNA"/>
</dbReference>
<dbReference type="PROSITE" id="PS00856">
    <property type="entry name" value="GUANYLATE_KINASE_1"/>
    <property type="match status" value="1"/>
</dbReference>
<dbReference type="Pfam" id="PF00625">
    <property type="entry name" value="Guanylate_kin"/>
    <property type="match status" value="1"/>
</dbReference>
<dbReference type="FunCoup" id="F0X7L2">
    <property type="interactions" value="518"/>
</dbReference>
<dbReference type="AlphaFoldDB" id="F0X7L2"/>
<dbReference type="EC" id="2.7.4.8" evidence="2"/>
<keyword evidence="6 10" id="KW-0418">Kinase</keyword>
<dbReference type="GeneID" id="25980368"/>
<evidence type="ECO:0000313" key="10">
    <source>
        <dbReference type="EMBL" id="EFX06565.1"/>
    </source>
</evidence>
<dbReference type="InterPro" id="IPR027417">
    <property type="entry name" value="P-loop_NTPase"/>
</dbReference>
<protein>
    <recommendedName>
        <fullName evidence="3">Guanylate kinase</fullName>
        <ecNumber evidence="2">2.7.4.8</ecNumber>
    </recommendedName>
    <alternativeName>
        <fullName evidence="8">GMP kinase</fullName>
    </alternativeName>
</protein>
<dbReference type="STRING" id="655863.F0X7L2"/>
<dbReference type="NCBIfam" id="TIGR03263">
    <property type="entry name" value="guanyl_kin"/>
    <property type="match status" value="1"/>
</dbReference>
<dbReference type="Proteomes" id="UP000007796">
    <property type="component" value="Unassembled WGS sequence"/>
</dbReference>
<keyword evidence="7" id="KW-0067">ATP-binding</keyword>
<evidence type="ECO:0000256" key="3">
    <source>
        <dbReference type="ARBA" id="ARBA00016296"/>
    </source>
</evidence>
<dbReference type="InParanoid" id="F0X7L2"/>
<evidence type="ECO:0000256" key="1">
    <source>
        <dbReference type="ARBA" id="ARBA00005790"/>
    </source>
</evidence>
<dbReference type="InterPro" id="IPR020590">
    <property type="entry name" value="Guanylate_kinase_CS"/>
</dbReference>
<dbReference type="FunFam" id="3.40.50.300:FF:000776">
    <property type="entry name" value="Guanylate kinase 2"/>
    <property type="match status" value="1"/>
</dbReference>
<evidence type="ECO:0000256" key="5">
    <source>
        <dbReference type="ARBA" id="ARBA00022741"/>
    </source>
</evidence>
<dbReference type="GO" id="GO:0005524">
    <property type="term" value="F:ATP binding"/>
    <property type="evidence" value="ECO:0007669"/>
    <property type="project" value="UniProtKB-KW"/>
</dbReference>
<dbReference type="InterPro" id="IPR017665">
    <property type="entry name" value="Guanylate_kinase"/>
</dbReference>
<dbReference type="PROSITE" id="PS50052">
    <property type="entry name" value="GUANYLATE_KINASE_2"/>
    <property type="match status" value="1"/>
</dbReference>
<accession>F0X7L2</accession>
<proteinExistence type="inferred from homology"/>
<comment type="similarity">
    <text evidence="1">Belongs to the guanylate kinase family.</text>
</comment>
<keyword evidence="5" id="KW-0547">Nucleotide-binding</keyword>
<dbReference type="PANTHER" id="PTHR23117:SF13">
    <property type="entry name" value="GUANYLATE KINASE"/>
    <property type="match status" value="1"/>
</dbReference>
<evidence type="ECO:0000256" key="2">
    <source>
        <dbReference type="ARBA" id="ARBA00012961"/>
    </source>
</evidence>
<dbReference type="GO" id="GO:0005829">
    <property type="term" value="C:cytosol"/>
    <property type="evidence" value="ECO:0007669"/>
    <property type="project" value="TreeGrafter"/>
</dbReference>
<dbReference type="eggNOG" id="KOG0707">
    <property type="taxonomic scope" value="Eukaryota"/>
</dbReference>
<dbReference type="HAMAP" id="MF_00328">
    <property type="entry name" value="Guanylate_kinase"/>
    <property type="match status" value="1"/>
</dbReference>
<name>F0X7L2_GROCL</name>
<reference evidence="10 11" key="1">
    <citation type="journal article" date="2011" name="Proc. Natl. Acad. Sci. U.S.A.">
        <title>Genome and transcriptome analyses of the mountain pine beetle-fungal symbiont Grosmannia clavigera, a lodgepole pine pathogen.</title>
        <authorList>
            <person name="DiGuistini S."/>
            <person name="Wang Y."/>
            <person name="Liao N.Y."/>
            <person name="Taylor G."/>
            <person name="Tanguay P."/>
            <person name="Feau N."/>
            <person name="Henrissat B."/>
            <person name="Chan S.K."/>
            <person name="Hesse-Orce U."/>
            <person name="Alamouti S.M."/>
            <person name="Tsui C.K.M."/>
            <person name="Docking R.T."/>
            <person name="Levasseur A."/>
            <person name="Haridas S."/>
            <person name="Robertson G."/>
            <person name="Birol I."/>
            <person name="Holt R.A."/>
            <person name="Marra M.A."/>
            <person name="Hamelin R.C."/>
            <person name="Hirst M."/>
            <person name="Jones S.J.M."/>
            <person name="Bohlmann J."/>
            <person name="Breuil C."/>
        </authorList>
    </citation>
    <scope>NUCLEOTIDE SEQUENCE [LARGE SCALE GENOMIC DNA]</scope>
    <source>
        <strain evidence="11">kw1407 / UAMH 11150</strain>
    </source>
</reference>
<dbReference type="HOGENOM" id="CLU_001715_0_3_1"/>
<dbReference type="PANTHER" id="PTHR23117">
    <property type="entry name" value="GUANYLATE KINASE-RELATED"/>
    <property type="match status" value="1"/>
</dbReference>
<dbReference type="RefSeq" id="XP_014176047.1">
    <property type="nucleotide sequence ID" value="XM_014320572.1"/>
</dbReference>
<dbReference type="CDD" id="cd00071">
    <property type="entry name" value="GMPK"/>
    <property type="match status" value="1"/>
</dbReference>
<evidence type="ECO:0000259" key="9">
    <source>
        <dbReference type="PROSITE" id="PS50052"/>
    </source>
</evidence>
<gene>
    <name evidence="10" type="ORF">CMQ_6886</name>
</gene>
<dbReference type="OrthoDB" id="6334211at2759"/>
<feature type="domain" description="Guanylate kinase-like" evidence="9">
    <location>
        <begin position="7"/>
        <end position="194"/>
    </location>
</feature>
<dbReference type="GO" id="GO:0004385">
    <property type="term" value="F:GMP kinase activity"/>
    <property type="evidence" value="ECO:0007669"/>
    <property type="project" value="UniProtKB-EC"/>
</dbReference>
<dbReference type="InterPro" id="IPR008144">
    <property type="entry name" value="Guanylate_kin-like_dom"/>
</dbReference>
<dbReference type="SUPFAM" id="SSF52540">
    <property type="entry name" value="P-loop containing nucleoside triphosphate hydrolases"/>
    <property type="match status" value="1"/>
</dbReference>
<evidence type="ECO:0000256" key="7">
    <source>
        <dbReference type="ARBA" id="ARBA00022840"/>
    </source>
</evidence>